<dbReference type="InterPro" id="IPR000725">
    <property type="entry name" value="Olfact_rcpt"/>
</dbReference>
<evidence type="ECO:0000256" key="2">
    <source>
        <dbReference type="ARBA" id="ARBA00022475"/>
    </source>
</evidence>
<evidence type="ECO:0000256" key="12">
    <source>
        <dbReference type="RuleBase" id="RU000688"/>
    </source>
</evidence>
<organism evidence="15 16">
    <name type="scientific">Chelydra serpentina</name>
    <name type="common">Snapping turtle</name>
    <name type="synonym">Testudo serpentina</name>
    <dbReference type="NCBI Taxonomy" id="8475"/>
    <lineage>
        <taxon>Eukaryota</taxon>
        <taxon>Metazoa</taxon>
        <taxon>Chordata</taxon>
        <taxon>Craniata</taxon>
        <taxon>Vertebrata</taxon>
        <taxon>Euteleostomi</taxon>
        <taxon>Archelosauria</taxon>
        <taxon>Testudinata</taxon>
        <taxon>Testudines</taxon>
        <taxon>Cryptodira</taxon>
        <taxon>Durocryptodira</taxon>
        <taxon>Americhelydia</taxon>
        <taxon>Chelydroidea</taxon>
        <taxon>Chelydridae</taxon>
        <taxon>Chelydra</taxon>
    </lineage>
</organism>
<evidence type="ECO:0000313" key="16">
    <source>
        <dbReference type="Proteomes" id="UP000694403"/>
    </source>
</evidence>
<dbReference type="PRINTS" id="PR00245">
    <property type="entry name" value="OLFACTORYR"/>
</dbReference>
<feature type="transmembrane region" description="Helical" evidence="13">
    <location>
        <begin position="198"/>
        <end position="219"/>
    </location>
</feature>
<keyword evidence="10" id="KW-0325">Glycoprotein</keyword>
<dbReference type="InterPro" id="IPR000276">
    <property type="entry name" value="GPCR_Rhodpsn"/>
</dbReference>
<keyword evidence="2 13" id="KW-1003">Cell membrane</keyword>
<sequence>MANQTRVTEFILLGFPNLWGLQVLLFIVLLLTYVLTVTGNLVILVLILSDQRLRTHMYFFLGNLSFLELVLTTVIIPKLLSGILAGRVTMSFASCMTQSYIYFLLGTTDFFLLAVMSFDRYQAICNPLRYEAIMSSKVCTQLVLGSWIGGFLCVLFPTVMLTRLNFCGSNTIDHFFCDSWPLLQLSCSDTRLLEWVDFVLSSFVLLSSLAFTTVSYTYIISTILRIPSSSERRRAFSTCSSHLTVVVLVYGSSVFLYVRPSWGESLLLNKVASTLSCIVTPLLNPFIFSLRNDKVKEVLQDSGMVSLASVCQKRGMSDREWIT</sequence>
<evidence type="ECO:0000256" key="8">
    <source>
        <dbReference type="ARBA" id="ARBA00023136"/>
    </source>
</evidence>
<dbReference type="FunFam" id="1.20.1070.10:FF:000010">
    <property type="entry name" value="Olfactory receptor"/>
    <property type="match status" value="1"/>
</dbReference>
<feature type="domain" description="G-protein coupled receptors family 1 profile" evidence="14">
    <location>
        <begin position="39"/>
        <end position="288"/>
    </location>
</feature>
<evidence type="ECO:0000256" key="13">
    <source>
        <dbReference type="RuleBase" id="RU363047"/>
    </source>
</evidence>
<feature type="transmembrane region" description="Helical" evidence="13">
    <location>
        <begin position="271"/>
        <end position="290"/>
    </location>
</feature>
<evidence type="ECO:0000256" key="10">
    <source>
        <dbReference type="ARBA" id="ARBA00023180"/>
    </source>
</evidence>
<comment type="similarity">
    <text evidence="12">Belongs to the G-protein coupled receptor 1 family.</text>
</comment>
<name>A0A8C3SFV8_CHESE</name>
<keyword evidence="4 12" id="KW-0812">Transmembrane</keyword>
<feature type="transmembrane region" description="Helical" evidence="13">
    <location>
        <begin position="60"/>
        <end position="80"/>
    </location>
</feature>
<dbReference type="InterPro" id="IPR017452">
    <property type="entry name" value="GPCR_Rhodpsn_7TM"/>
</dbReference>
<dbReference type="GO" id="GO:0004930">
    <property type="term" value="F:G protein-coupled receptor activity"/>
    <property type="evidence" value="ECO:0007669"/>
    <property type="project" value="UniProtKB-KW"/>
</dbReference>
<dbReference type="SUPFAM" id="SSF81321">
    <property type="entry name" value="Family A G protein-coupled receptor-like"/>
    <property type="match status" value="1"/>
</dbReference>
<dbReference type="InterPro" id="IPR047132">
    <property type="entry name" value="Olfact_rcpt_6C-like"/>
</dbReference>
<evidence type="ECO:0000256" key="6">
    <source>
        <dbReference type="ARBA" id="ARBA00022989"/>
    </source>
</evidence>
<evidence type="ECO:0000256" key="5">
    <source>
        <dbReference type="ARBA" id="ARBA00022725"/>
    </source>
</evidence>
<feature type="transmembrane region" description="Helical" evidence="13">
    <location>
        <begin position="23"/>
        <end position="48"/>
    </location>
</feature>
<keyword evidence="8 13" id="KW-0472">Membrane</keyword>
<keyword evidence="6 13" id="KW-1133">Transmembrane helix</keyword>
<dbReference type="Gene3D" id="1.20.1070.10">
    <property type="entry name" value="Rhodopsin 7-helix transmembrane proteins"/>
    <property type="match status" value="1"/>
</dbReference>
<dbReference type="Ensembl" id="ENSCSRT00000013781.1">
    <property type="protein sequence ID" value="ENSCSRP00000013240.1"/>
    <property type="gene ID" value="ENSCSRG00000010049.1"/>
</dbReference>
<dbReference type="AlphaFoldDB" id="A0A8C3SFV8"/>
<keyword evidence="11 12" id="KW-0807">Transducer</keyword>
<dbReference type="Pfam" id="PF13853">
    <property type="entry name" value="7tm_4"/>
    <property type="match status" value="1"/>
</dbReference>
<keyword evidence="9 12" id="KW-0675">Receptor</keyword>
<dbReference type="GO" id="GO:0005886">
    <property type="term" value="C:plasma membrane"/>
    <property type="evidence" value="ECO:0007669"/>
    <property type="project" value="UniProtKB-SubCell"/>
</dbReference>
<evidence type="ECO:0000256" key="4">
    <source>
        <dbReference type="ARBA" id="ARBA00022692"/>
    </source>
</evidence>
<feature type="transmembrane region" description="Helical" evidence="13">
    <location>
        <begin position="100"/>
        <end position="118"/>
    </location>
</feature>
<accession>A0A8C3SFV8</accession>
<dbReference type="PROSITE" id="PS00237">
    <property type="entry name" value="G_PROTEIN_RECEP_F1_1"/>
    <property type="match status" value="1"/>
</dbReference>
<dbReference type="PANTHER" id="PTHR26454:SF165">
    <property type="entry name" value="OLFACTORY RECEPTOR 6T1"/>
    <property type="match status" value="1"/>
</dbReference>
<keyword evidence="5 13" id="KW-0552">Olfaction</keyword>
<dbReference type="GO" id="GO:0004984">
    <property type="term" value="F:olfactory receptor activity"/>
    <property type="evidence" value="ECO:0007669"/>
    <property type="project" value="InterPro"/>
</dbReference>
<dbReference type="PRINTS" id="PR00237">
    <property type="entry name" value="GPCRRHODOPSN"/>
</dbReference>
<evidence type="ECO:0000256" key="7">
    <source>
        <dbReference type="ARBA" id="ARBA00023040"/>
    </source>
</evidence>
<proteinExistence type="inferred from homology"/>
<dbReference type="PROSITE" id="PS50262">
    <property type="entry name" value="G_PROTEIN_RECEP_F1_2"/>
    <property type="match status" value="1"/>
</dbReference>
<evidence type="ECO:0000259" key="14">
    <source>
        <dbReference type="PROSITE" id="PS50262"/>
    </source>
</evidence>
<dbReference type="PANTHER" id="PTHR26454">
    <property type="entry name" value="OLFACTORY RECEPTOR"/>
    <property type="match status" value="1"/>
</dbReference>
<keyword evidence="3 13" id="KW-0716">Sensory transduction</keyword>
<evidence type="ECO:0000256" key="11">
    <source>
        <dbReference type="ARBA" id="ARBA00023224"/>
    </source>
</evidence>
<dbReference type="Proteomes" id="UP000694403">
    <property type="component" value="Unplaced"/>
</dbReference>
<keyword evidence="7 12" id="KW-0297">G-protein coupled receptor</keyword>
<dbReference type="CDD" id="cd15912">
    <property type="entry name" value="7tmA_OR6C-like"/>
    <property type="match status" value="1"/>
</dbReference>
<evidence type="ECO:0000256" key="1">
    <source>
        <dbReference type="ARBA" id="ARBA00004651"/>
    </source>
</evidence>
<comment type="subcellular location">
    <subcellularLocation>
        <location evidence="1 13">Cell membrane</location>
        <topology evidence="1 13">Multi-pass membrane protein</topology>
    </subcellularLocation>
</comment>
<evidence type="ECO:0000256" key="3">
    <source>
        <dbReference type="ARBA" id="ARBA00022606"/>
    </source>
</evidence>
<evidence type="ECO:0000313" key="15">
    <source>
        <dbReference type="Ensembl" id="ENSCSRP00000013240.1"/>
    </source>
</evidence>
<reference evidence="15" key="2">
    <citation type="submission" date="2025-09" db="UniProtKB">
        <authorList>
            <consortium name="Ensembl"/>
        </authorList>
    </citation>
    <scope>IDENTIFICATION</scope>
</reference>
<reference evidence="15" key="1">
    <citation type="submission" date="2025-08" db="UniProtKB">
        <authorList>
            <consortium name="Ensembl"/>
        </authorList>
    </citation>
    <scope>IDENTIFICATION</scope>
</reference>
<feature type="transmembrane region" description="Helical" evidence="13">
    <location>
        <begin position="138"/>
        <end position="160"/>
    </location>
</feature>
<evidence type="ECO:0000256" key="9">
    <source>
        <dbReference type="ARBA" id="ARBA00023170"/>
    </source>
</evidence>
<protein>
    <recommendedName>
        <fullName evidence="13">Olfactory receptor</fullName>
    </recommendedName>
</protein>
<keyword evidence="16" id="KW-1185">Reference proteome</keyword>
<feature type="transmembrane region" description="Helical" evidence="13">
    <location>
        <begin position="240"/>
        <end position="259"/>
    </location>
</feature>